<dbReference type="Gene3D" id="3.20.20.80">
    <property type="entry name" value="Glycosidases"/>
    <property type="match status" value="1"/>
</dbReference>
<dbReference type="STRING" id="1790137.AXE80_01580"/>
<dbReference type="InterPro" id="IPR041224">
    <property type="entry name" value="BPA_C"/>
</dbReference>
<feature type="domain" description="Beta-porphyranase A C-terminal" evidence="2">
    <location>
        <begin position="646"/>
        <end position="741"/>
    </location>
</feature>
<dbReference type="GO" id="GO:0046872">
    <property type="term" value="F:metal ion binding"/>
    <property type="evidence" value="ECO:0007669"/>
    <property type="project" value="UniProtKB-KW"/>
</dbReference>
<accession>A0A1B1Y2R0</accession>
<dbReference type="Gene3D" id="2.60.120.1200">
    <property type="match status" value="1"/>
</dbReference>
<evidence type="ECO:0000259" key="4">
    <source>
        <dbReference type="Pfam" id="PF18962"/>
    </source>
</evidence>
<proteinExistence type="evidence at protein level"/>
<dbReference type="Pfam" id="PF18962">
    <property type="entry name" value="Por_Secre_tail"/>
    <property type="match status" value="1"/>
</dbReference>
<sequence>MNVLSYGQSITWNNKQTDIQPGETIPLNITYDAGVGNTVYYVSVVLQEMNASWQTQNNYNTTYPVSGSNQPNASTIDFNYTIDSNIPLSENLPSGNFYLLKIFISVNTDGAFANDNTQITLLNNGSDNGDTNDQVNVDINFNVKHIVGGISTFDRSKFITIHANQTENEWDGDNFTSDLRDDFLNGYDVYLGRDTGGITWNLNNMEEDPTRPGFADPAKISSKGQTSRNSFAAKTELHQYENRKNQVIAGQLHPFWTGESQKATNKGWKLASPTATGEYMGRYFNAFHGGNGLKEPNWVEVINEPAYEALGGKKNYTNSLQEIADFHVEVADAIRAQNPNLKIGGYTVAFPDFETGDFQRWINRDKLFIDVAGEKMDFWSWHLYDFPAIGGKVDLRSGSNVEATFDMNDQYSMLQLGHTKPYVISEYGAQTHDYNGNGWNAYRDWLFLKAQNSLMMSFMERPNEIAIAIPFTVVKAEWGYNTQTDEPYSARLMRKTNEPDSYTGTWIYSDRVKFYQLWKNVKGTRIDTKASDLDIQVDAYVDGTKAYVILNSLETTPVTINLNTFEFNNVTIDQIVKNHLTWSGNAAVIEEETLSTPISEVVLGAESTMILEYTFANSITIDETSNETKYFATDYLKPITANQENNFEINGVQKNHNYGEAILRVSIGRDHGKTLKPTIKINNTQINVPDDWRGYDQADKGRFFGTLEIPVSYNLLTQNNTISVTFPDTGGHVSSVVLQVFGFSKDIRNETLSTTDIKKLNKVSIYPNPVSDFLHLADNRNISSVHIYNTLGEKVLSVDTSDKIDVTSLRNGVYMLVTNNGSSAKFIKI</sequence>
<evidence type="ECO:0007829" key="7">
    <source>
        <dbReference type="PDB" id="8WAC"/>
    </source>
</evidence>
<dbReference type="InterPro" id="IPR026444">
    <property type="entry name" value="Secre_tail"/>
</dbReference>
<dbReference type="Pfam" id="PF18040">
    <property type="entry name" value="BPA_C"/>
    <property type="match status" value="1"/>
</dbReference>
<keyword evidence="1" id="KW-0732">Signal</keyword>
<evidence type="ECO:0008006" key="8">
    <source>
        <dbReference type="Google" id="ProtNLM"/>
    </source>
</evidence>
<dbReference type="InterPro" id="IPR017853">
    <property type="entry name" value="GH"/>
</dbReference>
<keyword evidence="7" id="KW-0106">Calcium</keyword>
<evidence type="ECO:0000259" key="2">
    <source>
        <dbReference type="Pfam" id="PF18040"/>
    </source>
</evidence>
<evidence type="ECO:0000313" key="5">
    <source>
        <dbReference type="EMBL" id="ANW95064.1"/>
    </source>
</evidence>
<dbReference type="EMBL" id="CP014224">
    <property type="protein sequence ID" value="ANW95064.1"/>
    <property type="molecule type" value="Genomic_DNA"/>
</dbReference>
<dbReference type="CDD" id="cd21510">
    <property type="entry name" value="agarase_cat"/>
    <property type="match status" value="1"/>
</dbReference>
<keyword evidence="7" id="KW-0002">3D-structure</keyword>
<dbReference type="AlphaFoldDB" id="A0A1B1Y2R0"/>
<keyword evidence="7" id="KW-0479">Metal-binding</keyword>
<evidence type="ECO:0000256" key="1">
    <source>
        <dbReference type="ARBA" id="ARBA00022729"/>
    </source>
</evidence>
<feature type="domain" description="Secretion system C-terminal sorting" evidence="4">
    <location>
        <begin position="765"/>
        <end position="825"/>
    </location>
</feature>
<dbReference type="SMR" id="A0A1B1Y2R0"/>
<name>A0A1B1Y2R0_9FLAO</name>
<dbReference type="PDB" id="8WAC">
    <property type="method" value="X-ray"/>
    <property type="resolution" value="1.50 A"/>
    <property type="chains" value="A=7-124"/>
</dbReference>
<organism evidence="5 6">
    <name type="scientific">Wenyingzhuangia fucanilytica</name>
    <dbReference type="NCBI Taxonomy" id="1790137"/>
    <lineage>
        <taxon>Bacteria</taxon>
        <taxon>Pseudomonadati</taxon>
        <taxon>Bacteroidota</taxon>
        <taxon>Flavobacteriia</taxon>
        <taxon>Flavobacteriales</taxon>
        <taxon>Flavobacteriaceae</taxon>
        <taxon>Wenyingzhuangia</taxon>
    </lineage>
</organism>
<keyword evidence="6" id="KW-1185">Reference proteome</keyword>
<dbReference type="KEGG" id="wfu:AXE80_01580"/>
<gene>
    <name evidence="5" type="ORF">AXE80_01580</name>
</gene>
<protein>
    <recommendedName>
        <fullName evidence="8">Agarase</fullName>
    </recommendedName>
</protein>
<reference evidence="7" key="2">
    <citation type="submission" date="2023-09" db="PDB data bank">
        <title>Crystal structure of a novel agarose-binding carbohydrate binding module of an agarase.</title>
        <authorList>
            <person name="Mei X.W."/>
            <person name="Chang Y.G."/>
        </authorList>
    </citation>
    <scope>X-RAY CRYSTALLOGRAPHY (1.50 ANGSTROMS) OF 6-124 IN COMPLEX WITH CA(2+)</scope>
</reference>
<dbReference type="Proteomes" id="UP000092967">
    <property type="component" value="Chromosome"/>
</dbReference>
<dbReference type="Pfam" id="PF18206">
    <property type="entry name" value="Porphyrn_cat_1"/>
    <property type="match status" value="1"/>
</dbReference>
<dbReference type="NCBIfam" id="TIGR04183">
    <property type="entry name" value="Por_Secre_tail"/>
    <property type="match status" value="1"/>
</dbReference>
<feature type="binding site" evidence="7">
    <location>
        <position position="115"/>
    </location>
    <ligand>
        <name>Ca(2+)</name>
        <dbReference type="ChEBI" id="CHEBI:29108"/>
    </ligand>
</feature>
<dbReference type="SUPFAM" id="SSF51445">
    <property type="entry name" value="(Trans)glycosidases"/>
    <property type="match status" value="1"/>
</dbReference>
<feature type="domain" description="Porphyranase beta-sandwich" evidence="3">
    <location>
        <begin position="534"/>
        <end position="637"/>
    </location>
</feature>
<reference evidence="5 6" key="1">
    <citation type="submission" date="2016-02" db="EMBL/GenBank/DDBJ databases">
        <authorList>
            <person name="Wen L."/>
            <person name="He K."/>
            <person name="Yang H."/>
        </authorList>
    </citation>
    <scope>NUCLEOTIDE SEQUENCE [LARGE SCALE GENOMIC DNA]</scope>
    <source>
        <strain evidence="5 6">CZ1127</strain>
    </source>
</reference>
<evidence type="ECO:0000259" key="3">
    <source>
        <dbReference type="Pfam" id="PF18206"/>
    </source>
</evidence>
<dbReference type="InterPro" id="IPR040527">
    <property type="entry name" value="Beta-sand_Porphyrn"/>
</dbReference>
<evidence type="ECO:0000313" key="6">
    <source>
        <dbReference type="Proteomes" id="UP000092967"/>
    </source>
</evidence>